<evidence type="ECO:0000313" key="1">
    <source>
        <dbReference type="EMBL" id="EDO62211.1"/>
    </source>
</evidence>
<accession>A7VR89</accession>
<dbReference type="HOGENOM" id="CLU_2988575_0_0_9"/>
<sequence length="57" mass="6685">MRREPEKLNHFLLRRLLERSAENSVIDFDQGVGYTKSKQKNVLLRRRFHGKLSTGTG</sequence>
<organism evidence="1 2">
    <name type="scientific">[Clostridium] leptum DSM 753</name>
    <dbReference type="NCBI Taxonomy" id="428125"/>
    <lineage>
        <taxon>Bacteria</taxon>
        <taxon>Bacillati</taxon>
        <taxon>Bacillota</taxon>
        <taxon>Clostridia</taxon>
        <taxon>Eubacteriales</taxon>
        <taxon>Oscillospiraceae</taxon>
        <taxon>Oscillospiraceae incertae sedis</taxon>
    </lineage>
</organism>
<reference evidence="1 2" key="1">
    <citation type="submission" date="2007-08" db="EMBL/GenBank/DDBJ databases">
        <title>Draft genome sequence of Clostridium leptum (DSM 753).</title>
        <authorList>
            <person name="Sudarsanam P."/>
            <person name="Ley R."/>
            <person name="Guruge J."/>
            <person name="Turnbaugh P.J."/>
            <person name="Mahowald M."/>
            <person name="Liep D."/>
            <person name="Gordon J."/>
        </authorList>
    </citation>
    <scope>NUCLEOTIDE SEQUENCE [LARGE SCALE GENOMIC DNA]</scope>
    <source>
        <strain evidence="1 2">DSM 753</strain>
    </source>
</reference>
<protein>
    <submittedName>
        <fullName evidence="1">Uncharacterized protein</fullName>
    </submittedName>
</protein>
<name>A7VR89_9FIRM</name>
<dbReference type="AlphaFoldDB" id="A7VR89"/>
<comment type="caution">
    <text evidence="1">The sequence shown here is derived from an EMBL/GenBank/DDBJ whole genome shotgun (WGS) entry which is preliminary data.</text>
</comment>
<dbReference type="Proteomes" id="UP000003490">
    <property type="component" value="Unassembled WGS sequence"/>
</dbReference>
<dbReference type="EMBL" id="ABCB02000016">
    <property type="protein sequence ID" value="EDO62211.1"/>
    <property type="molecule type" value="Genomic_DNA"/>
</dbReference>
<gene>
    <name evidence="1" type="ORF">CLOLEP_01072</name>
</gene>
<evidence type="ECO:0000313" key="2">
    <source>
        <dbReference type="Proteomes" id="UP000003490"/>
    </source>
</evidence>
<reference evidence="1 2" key="2">
    <citation type="submission" date="2007-08" db="EMBL/GenBank/DDBJ databases">
        <authorList>
            <person name="Fulton L."/>
            <person name="Clifton S."/>
            <person name="Fulton B."/>
            <person name="Xu J."/>
            <person name="Minx P."/>
            <person name="Pepin K.H."/>
            <person name="Johnson M."/>
            <person name="Thiruvilangam P."/>
            <person name="Bhonagiri V."/>
            <person name="Nash W.E."/>
            <person name="Wang C."/>
            <person name="Mardis E.R."/>
            <person name="Wilson R.K."/>
        </authorList>
    </citation>
    <scope>NUCLEOTIDE SEQUENCE [LARGE SCALE GENOMIC DNA]</scope>
    <source>
        <strain evidence="1 2">DSM 753</strain>
    </source>
</reference>
<proteinExistence type="predicted"/>